<keyword evidence="4" id="KW-0833">Ubl conjugation pathway</keyword>
<dbReference type="OMA" id="WQKLLHV"/>
<dbReference type="InterPro" id="IPR015943">
    <property type="entry name" value="WD40/YVTN_repeat-like_dom_sf"/>
</dbReference>
<dbReference type="OrthoDB" id="2110451at2759"/>
<evidence type="ECO:0000256" key="1">
    <source>
        <dbReference type="ARBA" id="ARBA00016067"/>
    </source>
</evidence>
<dbReference type="InterPro" id="IPR024977">
    <property type="entry name" value="Apc4-like_WD40_dom"/>
</dbReference>
<feature type="domain" description="Anaphase-promoting complex subunit 4-like WD40" evidence="7">
    <location>
        <begin position="130"/>
        <end position="221"/>
    </location>
</feature>
<feature type="signal peptide" evidence="6">
    <location>
        <begin position="1"/>
        <end position="22"/>
    </location>
</feature>
<keyword evidence="6" id="KW-0732">Signal</keyword>
<dbReference type="Proteomes" id="UP000054928">
    <property type="component" value="Unassembled WGS sequence"/>
</dbReference>
<dbReference type="AlphaFoldDB" id="A0A0P1AD07"/>
<evidence type="ECO:0000313" key="9">
    <source>
        <dbReference type="EMBL" id="CEG38633.1"/>
    </source>
</evidence>
<evidence type="ECO:0000259" key="7">
    <source>
        <dbReference type="Pfam" id="PF12894"/>
    </source>
</evidence>
<evidence type="ECO:0000313" key="10">
    <source>
        <dbReference type="Proteomes" id="UP000054928"/>
    </source>
</evidence>
<dbReference type="EMBL" id="CCYD01000322">
    <property type="protein sequence ID" value="CEG38633.1"/>
    <property type="molecule type" value="Genomic_DNA"/>
</dbReference>
<dbReference type="GO" id="GO:0031145">
    <property type="term" value="P:anaphase-promoting complex-dependent catabolic process"/>
    <property type="evidence" value="ECO:0007669"/>
    <property type="project" value="InterPro"/>
</dbReference>
<dbReference type="Pfam" id="PF12896">
    <property type="entry name" value="ANAPC4"/>
    <property type="match status" value="1"/>
</dbReference>
<keyword evidence="5" id="KW-0131">Cell cycle</keyword>
<feature type="chain" id="PRO_5006058570" description="Anaphase-promoting complex subunit 4" evidence="6">
    <location>
        <begin position="23"/>
        <end position="827"/>
    </location>
</feature>
<name>A0A0P1AD07_PLAHL</name>
<keyword evidence="2" id="KW-0132">Cell division</keyword>
<dbReference type="GO" id="GO:0070979">
    <property type="term" value="P:protein K11-linked ubiquitination"/>
    <property type="evidence" value="ECO:0007669"/>
    <property type="project" value="TreeGrafter"/>
</dbReference>
<dbReference type="Pfam" id="PF12894">
    <property type="entry name" value="ANAPC4_WD40"/>
    <property type="match status" value="1"/>
</dbReference>
<dbReference type="PANTHER" id="PTHR13260:SF0">
    <property type="entry name" value="ANAPHASE-PROMOTING COMPLEX SUBUNIT 4"/>
    <property type="match status" value="1"/>
</dbReference>
<evidence type="ECO:0000256" key="2">
    <source>
        <dbReference type="ARBA" id="ARBA00022618"/>
    </source>
</evidence>
<organism evidence="9 10">
    <name type="scientific">Plasmopara halstedii</name>
    <name type="common">Downy mildew of sunflower</name>
    <dbReference type="NCBI Taxonomy" id="4781"/>
    <lineage>
        <taxon>Eukaryota</taxon>
        <taxon>Sar</taxon>
        <taxon>Stramenopiles</taxon>
        <taxon>Oomycota</taxon>
        <taxon>Peronosporomycetes</taxon>
        <taxon>Peronosporales</taxon>
        <taxon>Peronosporaceae</taxon>
        <taxon>Plasmopara</taxon>
    </lineage>
</organism>
<dbReference type="InterPro" id="IPR024789">
    <property type="entry name" value="APC4"/>
</dbReference>
<dbReference type="GO" id="GO:0034399">
    <property type="term" value="C:nuclear periphery"/>
    <property type="evidence" value="ECO:0007669"/>
    <property type="project" value="TreeGrafter"/>
</dbReference>
<dbReference type="InterPro" id="IPR036322">
    <property type="entry name" value="WD40_repeat_dom_sf"/>
</dbReference>
<protein>
    <recommendedName>
        <fullName evidence="1">Anaphase-promoting complex subunit 4</fullName>
    </recommendedName>
</protein>
<dbReference type="Gene3D" id="2.130.10.10">
    <property type="entry name" value="YVTN repeat-like/Quinoprotein amine dehydrogenase"/>
    <property type="match status" value="1"/>
</dbReference>
<reference evidence="10" key="1">
    <citation type="submission" date="2014-09" db="EMBL/GenBank/DDBJ databases">
        <authorList>
            <person name="Sharma Rahul"/>
            <person name="Thines Marco"/>
        </authorList>
    </citation>
    <scope>NUCLEOTIDE SEQUENCE [LARGE SCALE GENOMIC DNA]</scope>
</reference>
<keyword evidence="3" id="KW-0498">Mitosis</keyword>
<dbReference type="InterPro" id="IPR024790">
    <property type="entry name" value="APC4_long_dom"/>
</dbReference>
<dbReference type="SUPFAM" id="SSF50978">
    <property type="entry name" value="WD40 repeat-like"/>
    <property type="match status" value="1"/>
</dbReference>
<evidence type="ECO:0000256" key="5">
    <source>
        <dbReference type="ARBA" id="ARBA00023306"/>
    </source>
</evidence>
<evidence type="ECO:0000256" key="4">
    <source>
        <dbReference type="ARBA" id="ARBA00022786"/>
    </source>
</evidence>
<accession>A0A0P1AD07</accession>
<dbReference type="GeneID" id="36403749"/>
<dbReference type="GO" id="GO:0005680">
    <property type="term" value="C:anaphase-promoting complex"/>
    <property type="evidence" value="ECO:0007669"/>
    <property type="project" value="InterPro"/>
</dbReference>
<dbReference type="RefSeq" id="XP_024575002.1">
    <property type="nucleotide sequence ID" value="XM_024724090.1"/>
</dbReference>
<dbReference type="PANTHER" id="PTHR13260">
    <property type="entry name" value="ANAPHASE PROMOTING COMPLEX SUBUNIT 4 APC4"/>
    <property type="match status" value="1"/>
</dbReference>
<dbReference type="STRING" id="4781.A0A0P1AD07"/>
<sequence>MRPHDIILAAIAVFLFSGVVNCAIMNDDRNRLRENTHESRRSSFNIHDIHDFIDYLEDIEKVTHYHNEMQEKFTTWCLEDHHGLHKPIRGKKNLKKKRNPVLEAAYNKLMKSKLSHALQDRFVSSLAVACCPTMDLIAVLTLDHHLLVHRTTSWQKLLHIKPSDVGFEMVKMVWKPDGLQLAVGGNEGNVAIYEIESGESLPKRRSSFCHTSSITAMDWICVQVSGFDAQNSQRCRKSIASNSQSKVQFQDRSTRFLEDLESESRADKTVLVSADEKGFIALWWYGRVLMTRFDVSKHFTEEEYRVMETMGYQREESNGFCIEKVNLAPDFSVLLIIIVFRSQTNELEDNAIEGQSGKKIQRVLTLNMKAIQSIYEDMDFVASTVDRNHSIVTKIFAGGRQMVTEWKNAMRLFELKVGLMGPLYEKYACEDSPQADMLSLAVTGITAPALAQYFAQDIQEMSVHRMQKALFDGCEIVRVLADENMKSDLVKFLFLVSELRGHLKWDSQTYVNAIGIKVDALDDLVQITQNLLVEMETLTLALHETRQDFSLFFQWILERIRFHTSSSQSEGNTSSHARDAGGSSGTKSLLNLRRLCDFLDHAAQVAKEFRKHQQNGGVYTVETTFGNSVSQHLSMESNTQTNEVMNTSTGCLFLIHSLQETWFTMLDAIGGRLARSVNTSDCDFTILIGFRLRSGDLLLVKQGFDFYGDVSNKRPERLAFVVDHVNADQVLERWLYLHQYDHIHFSRFDPAAFLESAKIHDQSHTFQLDQLRRRKVASLPAVHSNKGSTSVIATASRGILCIILSPSRLIVYDAEDDEDEEEKAGCD</sequence>
<evidence type="ECO:0000259" key="8">
    <source>
        <dbReference type="Pfam" id="PF12896"/>
    </source>
</evidence>
<proteinExistence type="predicted"/>
<evidence type="ECO:0000256" key="6">
    <source>
        <dbReference type="SAM" id="SignalP"/>
    </source>
</evidence>
<dbReference type="GO" id="GO:0051301">
    <property type="term" value="P:cell division"/>
    <property type="evidence" value="ECO:0007669"/>
    <property type="project" value="UniProtKB-KW"/>
</dbReference>
<feature type="domain" description="Anaphase-promoting complex subunit 4 long" evidence="8">
    <location>
        <begin position="363"/>
        <end position="558"/>
    </location>
</feature>
<keyword evidence="10" id="KW-1185">Reference proteome</keyword>
<evidence type="ECO:0000256" key="3">
    <source>
        <dbReference type="ARBA" id="ARBA00022776"/>
    </source>
</evidence>